<dbReference type="Proteomes" id="UP000222366">
    <property type="component" value="Unassembled WGS sequence"/>
</dbReference>
<keyword evidence="2" id="KW-1185">Reference proteome</keyword>
<dbReference type="InterPro" id="IPR046618">
    <property type="entry name" value="DUF6731"/>
</dbReference>
<reference evidence="1 2" key="1">
    <citation type="journal article" date="2017" name="Nat. Microbiol.">
        <title>Natural product diversity associated with the nematode symbionts Photorhabdus and Xenorhabdus.</title>
        <authorList>
            <person name="Tobias N.J."/>
            <person name="Wolff H."/>
            <person name="Djahanschiri B."/>
            <person name="Grundmann F."/>
            <person name="Kronenwerth M."/>
            <person name="Shi Y.M."/>
            <person name="Simonyi S."/>
            <person name="Grun P."/>
            <person name="Shapiro-Ilan D."/>
            <person name="Pidot S.J."/>
            <person name="Stinear T.P."/>
            <person name="Ebersberger I."/>
            <person name="Bode H.B."/>
        </authorList>
    </citation>
    <scope>NUCLEOTIDE SEQUENCE [LARGE SCALE GENOMIC DNA]</scope>
    <source>
        <strain evidence="1 2">DSM 17904</strain>
    </source>
</reference>
<name>A0A2D0KAQ0_9GAMM</name>
<evidence type="ECO:0000313" key="2">
    <source>
        <dbReference type="Proteomes" id="UP000222366"/>
    </source>
</evidence>
<dbReference type="AlphaFoldDB" id="A0A2D0KAQ0"/>
<dbReference type="Pfam" id="PF20505">
    <property type="entry name" value="DUF6731"/>
    <property type="match status" value="1"/>
</dbReference>
<protein>
    <submittedName>
        <fullName evidence="1">Uncharacterized protein</fullName>
    </submittedName>
</protein>
<evidence type="ECO:0000313" key="1">
    <source>
        <dbReference type="EMBL" id="PHM60544.1"/>
    </source>
</evidence>
<gene>
    <name evidence="1" type="ORF">Xsto_03911</name>
</gene>
<proteinExistence type="predicted"/>
<dbReference type="EMBL" id="NJAJ01000064">
    <property type="protein sequence ID" value="PHM60544.1"/>
    <property type="molecule type" value="Genomic_DNA"/>
</dbReference>
<sequence>MTAKKISKTRTIRVGFFTSDHDRGNGIPSANLAFDQIYNDTNETLPKAYYSTKISNNLKIVLLEKDEKVNFYFGYISHSRDTLLPFIEDSETRSERSIPLGEKDWITERTYFLYYYQNDILVLSLNHLGPKANDLASLLREKIESQIYFEAIWKEDSMKELLENNSILRSCDLTIAAPRNFNAANYNLENNLSKQIISMVSGLGGSHLKLYLRGRARPKNKGFSYLSQDIKSSIRELLELFSIGSGGLKIKKAEITEPSDPKPKSLLEQVLVAKKRINVIGAYLSDSDIRTAMISAKIEYKNYISQYES</sequence>
<accession>A0A2D0KAQ0</accession>
<dbReference type="RefSeq" id="WP_099126134.1">
    <property type="nucleotide sequence ID" value="NZ_CAWNRH010000142.1"/>
</dbReference>
<comment type="caution">
    <text evidence="1">The sequence shown here is derived from an EMBL/GenBank/DDBJ whole genome shotgun (WGS) entry which is preliminary data.</text>
</comment>
<organism evidence="1 2">
    <name type="scientific">Xenorhabdus stockiae</name>
    <dbReference type="NCBI Taxonomy" id="351614"/>
    <lineage>
        <taxon>Bacteria</taxon>
        <taxon>Pseudomonadati</taxon>
        <taxon>Pseudomonadota</taxon>
        <taxon>Gammaproteobacteria</taxon>
        <taxon>Enterobacterales</taxon>
        <taxon>Morganellaceae</taxon>
        <taxon>Xenorhabdus</taxon>
    </lineage>
</organism>